<evidence type="ECO:0000313" key="4">
    <source>
        <dbReference type="RefSeq" id="XP_039146237.1"/>
    </source>
</evidence>
<dbReference type="InterPro" id="IPR004252">
    <property type="entry name" value="Probable_transposase_24"/>
</dbReference>
<dbReference type="AlphaFoldDB" id="A0AB40D3H8"/>
<keyword evidence="1" id="KW-0175">Coiled coil</keyword>
<feature type="compositionally biased region" description="Polar residues" evidence="2">
    <location>
        <begin position="235"/>
        <end position="244"/>
    </location>
</feature>
<keyword evidence="3" id="KW-1185">Reference proteome</keyword>
<feature type="region of interest" description="Disordered" evidence="2">
    <location>
        <begin position="228"/>
        <end position="264"/>
    </location>
</feature>
<feature type="compositionally biased region" description="Acidic residues" evidence="2">
    <location>
        <begin position="255"/>
        <end position="264"/>
    </location>
</feature>
<dbReference type="RefSeq" id="XP_039146237.1">
    <property type="nucleotide sequence ID" value="XM_039290303.1"/>
</dbReference>
<dbReference type="PANTHER" id="PTHR33157">
    <property type="entry name" value="AUTONOMOUS TRANSPOSABLE ELEMENT EN-1 MOSAIC PROTEIN-RELATED"/>
    <property type="match status" value="1"/>
</dbReference>
<name>A0AB40D3H8_DIOCR</name>
<dbReference type="GeneID" id="120283599"/>
<gene>
    <name evidence="4" type="primary">LOC120283599</name>
</gene>
<feature type="coiled-coil region" evidence="1">
    <location>
        <begin position="193"/>
        <end position="220"/>
    </location>
</feature>
<feature type="compositionally biased region" description="Polar residues" evidence="2">
    <location>
        <begin position="61"/>
        <end position="78"/>
    </location>
</feature>
<evidence type="ECO:0000256" key="1">
    <source>
        <dbReference type="SAM" id="Coils"/>
    </source>
</evidence>
<dbReference type="GO" id="GO:0032196">
    <property type="term" value="P:transposition"/>
    <property type="evidence" value="ECO:0007669"/>
    <property type="project" value="InterPro"/>
</dbReference>
<organism evidence="3 4">
    <name type="scientific">Dioscorea cayennensis subsp. rotundata</name>
    <name type="common">White Guinea yam</name>
    <name type="synonym">Dioscorea rotundata</name>
    <dbReference type="NCBI Taxonomy" id="55577"/>
    <lineage>
        <taxon>Eukaryota</taxon>
        <taxon>Viridiplantae</taxon>
        <taxon>Streptophyta</taxon>
        <taxon>Embryophyta</taxon>
        <taxon>Tracheophyta</taxon>
        <taxon>Spermatophyta</taxon>
        <taxon>Magnoliopsida</taxon>
        <taxon>Liliopsida</taxon>
        <taxon>Dioscoreales</taxon>
        <taxon>Dioscoreaceae</taxon>
        <taxon>Dioscorea</taxon>
    </lineage>
</organism>
<feature type="region of interest" description="Disordered" evidence="2">
    <location>
        <begin position="53"/>
        <end position="78"/>
    </location>
</feature>
<reference evidence="4" key="1">
    <citation type="submission" date="2025-08" db="UniProtKB">
        <authorList>
            <consortium name="RefSeq"/>
        </authorList>
    </citation>
    <scope>IDENTIFICATION</scope>
</reference>
<dbReference type="Pfam" id="PF03004">
    <property type="entry name" value="Transposase_24"/>
    <property type="match status" value="1"/>
</dbReference>
<accession>A0AB40D3H8</accession>
<evidence type="ECO:0000313" key="3">
    <source>
        <dbReference type="Proteomes" id="UP001515500"/>
    </source>
</evidence>
<proteinExistence type="predicted"/>
<dbReference type="Proteomes" id="UP001515500">
    <property type="component" value="Chromosome 19"/>
</dbReference>
<evidence type="ECO:0000256" key="2">
    <source>
        <dbReference type="SAM" id="MobiDB-lite"/>
    </source>
</evidence>
<dbReference type="InterPro" id="IPR039266">
    <property type="entry name" value="EN-1/SPM"/>
</dbReference>
<sequence length="264" mass="29638">MEAQVKVAWVIKASQRYSDFLRDIRNSEKKPEYMSDDVWRHWKASWDKPEFKMKREKNSNNRRSIAGPSSHTGGSISNVEHGKRLASSLGRMPTPHELFLFTHTKKHDGQTFIDEKSKSLNDKVLSLREAPQTISGSRNDNSQPIDEVALYYEAVGGEKKIRVYGLGSQASYYCGGNTNASKSSTCSFESQNQEELQTELATMKKKIEAQDNLIVDLKRTIEMLCNHIGMPPLHGTQNSSNNQPEESEGTRDGNGDGDEDPGLL</sequence>
<protein>
    <submittedName>
        <fullName evidence="4">Uncharacterized protein LOC120283599</fullName>
    </submittedName>
</protein>